<reference evidence="1 2" key="2">
    <citation type="journal article" date="2022" name="Mol. Ecol. Resour.">
        <title>The genomes of chicory, endive, great burdock and yacon provide insights into Asteraceae paleo-polyploidization history and plant inulin production.</title>
        <authorList>
            <person name="Fan W."/>
            <person name="Wang S."/>
            <person name="Wang H."/>
            <person name="Wang A."/>
            <person name="Jiang F."/>
            <person name="Liu H."/>
            <person name="Zhao H."/>
            <person name="Xu D."/>
            <person name="Zhang Y."/>
        </authorList>
    </citation>
    <scope>NUCLEOTIDE SEQUENCE [LARGE SCALE GENOMIC DNA]</scope>
    <source>
        <strain evidence="2">cv. Yunnan</strain>
        <tissue evidence="1">Leaves</tissue>
    </source>
</reference>
<reference evidence="2" key="1">
    <citation type="journal article" date="2022" name="Mol. Ecol. Resour.">
        <title>The genomes of chicory, endive, great burdock and yacon provide insights into Asteraceae palaeo-polyploidization history and plant inulin production.</title>
        <authorList>
            <person name="Fan W."/>
            <person name="Wang S."/>
            <person name="Wang H."/>
            <person name="Wang A."/>
            <person name="Jiang F."/>
            <person name="Liu H."/>
            <person name="Zhao H."/>
            <person name="Xu D."/>
            <person name="Zhang Y."/>
        </authorList>
    </citation>
    <scope>NUCLEOTIDE SEQUENCE [LARGE SCALE GENOMIC DNA]</scope>
    <source>
        <strain evidence="2">cv. Yunnan</strain>
    </source>
</reference>
<name>A0ACB9HIK3_9ASTR</name>
<keyword evidence="2" id="KW-1185">Reference proteome</keyword>
<organism evidence="1 2">
    <name type="scientific">Smallanthus sonchifolius</name>
    <dbReference type="NCBI Taxonomy" id="185202"/>
    <lineage>
        <taxon>Eukaryota</taxon>
        <taxon>Viridiplantae</taxon>
        <taxon>Streptophyta</taxon>
        <taxon>Embryophyta</taxon>
        <taxon>Tracheophyta</taxon>
        <taxon>Spermatophyta</taxon>
        <taxon>Magnoliopsida</taxon>
        <taxon>eudicotyledons</taxon>
        <taxon>Gunneridae</taxon>
        <taxon>Pentapetalae</taxon>
        <taxon>asterids</taxon>
        <taxon>campanulids</taxon>
        <taxon>Asterales</taxon>
        <taxon>Asteraceae</taxon>
        <taxon>Asteroideae</taxon>
        <taxon>Heliantheae alliance</taxon>
        <taxon>Millerieae</taxon>
        <taxon>Smallanthus</taxon>
    </lineage>
</organism>
<dbReference type="EMBL" id="CM042029">
    <property type="protein sequence ID" value="KAI3795759.1"/>
    <property type="molecule type" value="Genomic_DNA"/>
</dbReference>
<evidence type="ECO:0000313" key="2">
    <source>
        <dbReference type="Proteomes" id="UP001056120"/>
    </source>
</evidence>
<accession>A0ACB9HIK3</accession>
<sequence length="149" mass="17224">MKASPSPSHINKNPRERTRSINNVTQRSSKNVVVRYKQDERKSIRKTLTLKECLLASPNNDHHHAINPSKIQVYTSDLTTEARTEDLCASRISFPPEKLNGKRGKVDEDEDEESSFDHMLDRCESQKTKKKVSFRFPEEADIFIFCSEE</sequence>
<proteinExistence type="predicted"/>
<evidence type="ECO:0000313" key="1">
    <source>
        <dbReference type="EMBL" id="KAI3795759.1"/>
    </source>
</evidence>
<protein>
    <submittedName>
        <fullName evidence="1">Uncharacterized protein</fullName>
    </submittedName>
</protein>
<comment type="caution">
    <text evidence="1">The sequence shown here is derived from an EMBL/GenBank/DDBJ whole genome shotgun (WGS) entry which is preliminary data.</text>
</comment>
<gene>
    <name evidence="1" type="ORF">L1987_38416</name>
</gene>
<dbReference type="Proteomes" id="UP001056120">
    <property type="component" value="Linkage Group LG12"/>
</dbReference>